<accession>A0ABY5IVM5</accession>
<proteinExistence type="predicted"/>
<keyword evidence="3" id="KW-1185">Reference proteome</keyword>
<protein>
    <recommendedName>
        <fullName evidence="4">Lipocalin-like domain-containing protein</fullName>
    </recommendedName>
</protein>
<reference evidence="2" key="1">
    <citation type="submission" date="2022-07" db="EMBL/GenBank/DDBJ databases">
        <title>Isolation, identification, and degradation of a PFOSA degrading strain from sewage treatment plant.</title>
        <authorList>
            <person name="Zhang L."/>
            <person name="Huo Y."/>
        </authorList>
    </citation>
    <scope>NUCLEOTIDE SEQUENCE</scope>
    <source>
        <strain evidence="2">C1</strain>
    </source>
</reference>
<gene>
    <name evidence="2" type="ORF">NOX80_06670</name>
</gene>
<evidence type="ECO:0000256" key="1">
    <source>
        <dbReference type="SAM" id="SignalP"/>
    </source>
</evidence>
<feature type="chain" id="PRO_5045150205" description="Lipocalin-like domain-containing protein" evidence="1">
    <location>
        <begin position="18"/>
        <end position="397"/>
    </location>
</feature>
<dbReference type="RefSeq" id="WP_256552528.1">
    <property type="nucleotide sequence ID" value="NZ_CP101751.1"/>
</dbReference>
<sequence>MRIIFLLFLLALTNSCAQKQSNYKGFDLVTHNPQINSLIGKWRINSLISNSETKEYILKNQSQDRFENYGNNVSFNSDQTFISSYSAECGNDCFTTTKGKYKIINENYICFYLEDIERNGDCSGNSKPNEDLGLYYYYKEENGFHLLKSEGSLEQDQKNRQYLDMIVAKRKEINEFYYRDGQNQIMYNWKQTNLKDEKEIVAFCMAENKINDYEILFSYSGNPDSRLNVILVKINNEFRYVLYDTWGNPMVSLYNDSTKHTIDQMVKTIDNTISLNKTVKKSITENTPPSNKTITVFKIDNEVYKVKYEIIYHYQKTSVFILTLYLRNSTPIYIDYFSNPDKDQDQQISQTALYVQDWQNNQGAYRMIKSGSGEMKKMIATEKPFITKIMEEIKTIN</sequence>
<dbReference type="EMBL" id="CP101751">
    <property type="protein sequence ID" value="UUC46875.1"/>
    <property type="molecule type" value="Genomic_DNA"/>
</dbReference>
<evidence type="ECO:0000313" key="3">
    <source>
        <dbReference type="Proteomes" id="UP001059844"/>
    </source>
</evidence>
<dbReference type="Proteomes" id="UP001059844">
    <property type="component" value="Chromosome"/>
</dbReference>
<name>A0ABY5IVM5_9FLAO</name>
<keyword evidence="1" id="KW-0732">Signal</keyword>
<evidence type="ECO:0000313" key="2">
    <source>
        <dbReference type="EMBL" id="UUC46875.1"/>
    </source>
</evidence>
<feature type="signal peptide" evidence="1">
    <location>
        <begin position="1"/>
        <end position="17"/>
    </location>
</feature>
<evidence type="ECO:0008006" key="4">
    <source>
        <dbReference type="Google" id="ProtNLM"/>
    </source>
</evidence>
<organism evidence="2 3">
    <name type="scientific">Flavobacterium cerinum</name>
    <dbReference type="NCBI Taxonomy" id="2502784"/>
    <lineage>
        <taxon>Bacteria</taxon>
        <taxon>Pseudomonadati</taxon>
        <taxon>Bacteroidota</taxon>
        <taxon>Flavobacteriia</taxon>
        <taxon>Flavobacteriales</taxon>
        <taxon>Flavobacteriaceae</taxon>
        <taxon>Flavobacterium</taxon>
    </lineage>
</organism>